<name>A0A3B3DJS0_ORYME</name>
<keyword evidence="6" id="KW-0862">Zinc</keyword>
<dbReference type="GO" id="GO:0008270">
    <property type="term" value="F:zinc ion binding"/>
    <property type="evidence" value="ECO:0007669"/>
    <property type="project" value="UniProtKB-KW"/>
</dbReference>
<keyword evidence="10" id="KW-0539">Nucleus</keyword>
<evidence type="ECO:0000256" key="7">
    <source>
        <dbReference type="ARBA" id="ARBA00023015"/>
    </source>
</evidence>
<keyword evidence="4" id="KW-0677">Repeat</keyword>
<dbReference type="GO" id="GO:0005634">
    <property type="term" value="C:nucleus"/>
    <property type="evidence" value="ECO:0007669"/>
    <property type="project" value="UniProtKB-SubCell"/>
</dbReference>
<evidence type="ECO:0000256" key="1">
    <source>
        <dbReference type="ARBA" id="ARBA00004123"/>
    </source>
</evidence>
<dbReference type="Proteomes" id="UP000261560">
    <property type="component" value="Unplaced"/>
</dbReference>
<dbReference type="SUPFAM" id="SSF57667">
    <property type="entry name" value="beta-beta-alpha zinc fingers"/>
    <property type="match status" value="1"/>
</dbReference>
<accession>A0A3B3DJS0</accession>
<evidence type="ECO:0000256" key="2">
    <source>
        <dbReference type="ARBA" id="ARBA00006991"/>
    </source>
</evidence>
<dbReference type="Gene3D" id="3.30.160.60">
    <property type="entry name" value="Classic Zinc Finger"/>
    <property type="match status" value="3"/>
</dbReference>
<dbReference type="SMART" id="SM00355">
    <property type="entry name" value="ZnF_C2H2"/>
    <property type="match status" value="2"/>
</dbReference>
<feature type="domain" description="C2H2-type" evidence="12">
    <location>
        <begin position="20"/>
        <end position="48"/>
    </location>
</feature>
<evidence type="ECO:0000313" key="13">
    <source>
        <dbReference type="Ensembl" id="ENSOMEP00000029645.1"/>
    </source>
</evidence>
<keyword evidence="7" id="KW-0805">Transcription regulation</keyword>
<evidence type="ECO:0000313" key="14">
    <source>
        <dbReference type="Proteomes" id="UP000261560"/>
    </source>
</evidence>
<evidence type="ECO:0000256" key="3">
    <source>
        <dbReference type="ARBA" id="ARBA00022723"/>
    </source>
</evidence>
<evidence type="ECO:0000259" key="12">
    <source>
        <dbReference type="PROSITE" id="PS50157"/>
    </source>
</evidence>
<reference evidence="13" key="1">
    <citation type="submission" date="2025-08" db="UniProtKB">
        <authorList>
            <consortium name="Ensembl"/>
        </authorList>
    </citation>
    <scope>IDENTIFICATION</scope>
</reference>
<dbReference type="InterPro" id="IPR036236">
    <property type="entry name" value="Znf_C2H2_sf"/>
</dbReference>
<dbReference type="GeneTree" id="ENSGT01150000286977"/>
<dbReference type="AlphaFoldDB" id="A0A3B3DJS0"/>
<dbReference type="InterPro" id="IPR013087">
    <property type="entry name" value="Znf_C2H2_type"/>
</dbReference>
<keyword evidence="8" id="KW-0238">DNA-binding</keyword>
<evidence type="ECO:0000256" key="9">
    <source>
        <dbReference type="ARBA" id="ARBA00023163"/>
    </source>
</evidence>
<comment type="subcellular location">
    <subcellularLocation>
        <location evidence="1">Nucleus</location>
    </subcellularLocation>
</comment>
<proteinExistence type="inferred from homology"/>
<dbReference type="PROSITE" id="PS50157">
    <property type="entry name" value="ZINC_FINGER_C2H2_2"/>
    <property type="match status" value="2"/>
</dbReference>
<dbReference type="GO" id="GO:0000981">
    <property type="term" value="F:DNA-binding transcription factor activity, RNA polymerase II-specific"/>
    <property type="evidence" value="ECO:0007669"/>
    <property type="project" value="TreeGrafter"/>
</dbReference>
<sequence>MFCSIHLKTHMRTHTGEKLFPCKQCDKSFSQISFHLKLHMGTHTGEKLFSCKQCHKSFSQKSSLKRHMKIHTGQKTFLYVFKNPPVK</sequence>
<comment type="similarity">
    <text evidence="2">Belongs to the krueppel C2H2-type zinc-finger protein family.</text>
</comment>
<dbReference type="FunFam" id="3.30.160.60:FF:000508">
    <property type="entry name" value="Myeloid zinc finger 1"/>
    <property type="match status" value="1"/>
</dbReference>
<dbReference type="GO" id="GO:0000978">
    <property type="term" value="F:RNA polymerase II cis-regulatory region sequence-specific DNA binding"/>
    <property type="evidence" value="ECO:0007669"/>
    <property type="project" value="TreeGrafter"/>
</dbReference>
<keyword evidence="14" id="KW-1185">Reference proteome</keyword>
<organism evidence="13 14">
    <name type="scientific">Oryzias melastigma</name>
    <name type="common">Marine medaka</name>
    <dbReference type="NCBI Taxonomy" id="30732"/>
    <lineage>
        <taxon>Eukaryota</taxon>
        <taxon>Metazoa</taxon>
        <taxon>Chordata</taxon>
        <taxon>Craniata</taxon>
        <taxon>Vertebrata</taxon>
        <taxon>Euteleostomi</taxon>
        <taxon>Actinopterygii</taxon>
        <taxon>Neopterygii</taxon>
        <taxon>Teleostei</taxon>
        <taxon>Neoteleostei</taxon>
        <taxon>Acanthomorphata</taxon>
        <taxon>Ovalentaria</taxon>
        <taxon>Atherinomorphae</taxon>
        <taxon>Beloniformes</taxon>
        <taxon>Adrianichthyidae</taxon>
        <taxon>Oryziinae</taxon>
        <taxon>Oryzias</taxon>
    </lineage>
</organism>
<dbReference type="Pfam" id="PF00096">
    <property type="entry name" value="zf-C2H2"/>
    <property type="match status" value="1"/>
</dbReference>
<keyword evidence="5 11" id="KW-0863">Zinc-finger</keyword>
<dbReference type="PANTHER" id="PTHR23235">
    <property type="entry name" value="KRUEPPEL-LIKE TRANSCRIPTION FACTOR"/>
    <property type="match status" value="1"/>
</dbReference>
<keyword evidence="3" id="KW-0479">Metal-binding</keyword>
<evidence type="ECO:0000256" key="5">
    <source>
        <dbReference type="ARBA" id="ARBA00022771"/>
    </source>
</evidence>
<dbReference type="PROSITE" id="PS00028">
    <property type="entry name" value="ZINC_FINGER_C2H2_1"/>
    <property type="match status" value="1"/>
</dbReference>
<dbReference type="Ensembl" id="ENSOMET00000019329.1">
    <property type="protein sequence ID" value="ENSOMEP00000029645.1"/>
    <property type="gene ID" value="ENSOMEG00000013449.1"/>
</dbReference>
<evidence type="ECO:0000256" key="6">
    <source>
        <dbReference type="ARBA" id="ARBA00022833"/>
    </source>
</evidence>
<dbReference type="PANTHER" id="PTHR23235:SF178">
    <property type="entry name" value="C2H2-TYPE DOMAIN-CONTAINING PROTEIN-RELATED"/>
    <property type="match status" value="1"/>
</dbReference>
<dbReference type="FunFam" id="3.30.160.60:FF:000630">
    <property type="entry name" value="Zinc finger protein 180"/>
    <property type="match status" value="1"/>
</dbReference>
<evidence type="ECO:0000256" key="10">
    <source>
        <dbReference type="ARBA" id="ARBA00023242"/>
    </source>
</evidence>
<evidence type="ECO:0000256" key="4">
    <source>
        <dbReference type="ARBA" id="ARBA00022737"/>
    </source>
</evidence>
<dbReference type="GO" id="GO:0042802">
    <property type="term" value="F:identical protein binding"/>
    <property type="evidence" value="ECO:0007669"/>
    <property type="project" value="UniProtKB-ARBA"/>
</dbReference>
<feature type="domain" description="C2H2-type" evidence="12">
    <location>
        <begin position="49"/>
        <end position="76"/>
    </location>
</feature>
<keyword evidence="9" id="KW-0804">Transcription</keyword>
<evidence type="ECO:0000256" key="8">
    <source>
        <dbReference type="ARBA" id="ARBA00023125"/>
    </source>
</evidence>
<evidence type="ECO:0000256" key="11">
    <source>
        <dbReference type="PROSITE-ProRule" id="PRU00042"/>
    </source>
</evidence>
<protein>
    <recommendedName>
        <fullName evidence="12">C2H2-type domain-containing protein</fullName>
    </recommendedName>
</protein>
<reference evidence="13" key="2">
    <citation type="submission" date="2025-09" db="UniProtKB">
        <authorList>
            <consortium name="Ensembl"/>
        </authorList>
    </citation>
    <scope>IDENTIFICATION</scope>
</reference>